<evidence type="ECO:0000313" key="2">
    <source>
        <dbReference type="Proteomes" id="UP000253490"/>
    </source>
</evidence>
<reference evidence="1 2" key="1">
    <citation type="submission" date="2018-06" db="EMBL/GenBank/DDBJ databases">
        <title>Genomic Encyclopedia of Type Strains, Phase IV (KMG-IV): sequencing the most valuable type-strain genomes for metagenomic binning, comparative biology and taxonomic classification.</title>
        <authorList>
            <person name="Goeker M."/>
        </authorList>
    </citation>
    <scope>NUCLEOTIDE SEQUENCE [LARGE SCALE GENOMIC DNA]</scope>
    <source>
        <strain evidence="1 2">DSM 22112</strain>
    </source>
</reference>
<dbReference type="OrthoDB" id="1724643at2"/>
<keyword evidence="2" id="KW-1185">Reference proteome</keyword>
<protein>
    <submittedName>
        <fullName evidence="1">Uncharacterized protein</fullName>
    </submittedName>
</protein>
<dbReference type="RefSeq" id="WP_113920618.1">
    <property type="nucleotide sequence ID" value="NZ_QNRX01000008.1"/>
</dbReference>
<dbReference type="AlphaFoldDB" id="A0A366I9K6"/>
<organism evidence="1 2">
    <name type="scientific">Alkalibaculum bacchi</name>
    <dbReference type="NCBI Taxonomy" id="645887"/>
    <lineage>
        <taxon>Bacteria</taxon>
        <taxon>Bacillati</taxon>
        <taxon>Bacillota</taxon>
        <taxon>Clostridia</taxon>
        <taxon>Eubacteriales</taxon>
        <taxon>Eubacteriaceae</taxon>
        <taxon>Alkalibaculum</taxon>
    </lineage>
</organism>
<gene>
    <name evidence="1" type="ORF">DES36_10892</name>
</gene>
<sequence>MNNRQKAALNDLQEAMRANPGANMQQCMQGVLGTLQSLGDLRFAIEFECGGCCKTVSAELEDVDFFDFFDGVLLIFGDLKLKECCDKGSKKDILFIIIPLDKISSFEIFERPCYCPVAE</sequence>
<proteinExistence type="predicted"/>
<evidence type="ECO:0000313" key="1">
    <source>
        <dbReference type="EMBL" id="RBP64469.1"/>
    </source>
</evidence>
<dbReference type="EMBL" id="QNRX01000008">
    <property type="protein sequence ID" value="RBP64469.1"/>
    <property type="molecule type" value="Genomic_DNA"/>
</dbReference>
<accession>A0A366I9K6</accession>
<comment type="caution">
    <text evidence="1">The sequence shown here is derived from an EMBL/GenBank/DDBJ whole genome shotgun (WGS) entry which is preliminary data.</text>
</comment>
<name>A0A366I9K6_9FIRM</name>
<dbReference type="Proteomes" id="UP000253490">
    <property type="component" value="Unassembled WGS sequence"/>
</dbReference>